<reference evidence="2" key="1">
    <citation type="submission" date="2013-09" db="EMBL/GenBank/DDBJ databases">
        <title>Corchorus olitorius genome sequencing.</title>
        <authorList>
            <person name="Alam M."/>
            <person name="Haque M.S."/>
            <person name="Islam M.S."/>
            <person name="Emdad E.M."/>
            <person name="Islam M.M."/>
            <person name="Ahmed B."/>
            <person name="Halim A."/>
            <person name="Hossen Q.M.M."/>
            <person name="Hossain M.Z."/>
            <person name="Ahmed R."/>
            <person name="Khan M.M."/>
            <person name="Islam R."/>
            <person name="Rashid M.M."/>
            <person name="Khan S.A."/>
            <person name="Rahman M.S."/>
            <person name="Alam M."/>
            <person name="Yahiya A.S."/>
            <person name="Khan M.S."/>
            <person name="Azam M.S."/>
            <person name="Haque T."/>
            <person name="Lashkar M.Z.H."/>
            <person name="Akhand A.I."/>
            <person name="Morshed G."/>
            <person name="Roy S."/>
            <person name="Uddin K.S."/>
            <person name="Rabeya T."/>
            <person name="Hossain A.S."/>
            <person name="Chowdhury A."/>
            <person name="Snigdha A.R."/>
            <person name="Mortoza M.S."/>
            <person name="Matin S.A."/>
            <person name="Hoque S.M.E."/>
            <person name="Islam M.K."/>
            <person name="Roy D.K."/>
            <person name="Haider R."/>
            <person name="Moosa M.M."/>
            <person name="Elias S.M."/>
            <person name="Hasan A.M."/>
            <person name="Jahan S."/>
            <person name="Shafiuddin M."/>
            <person name="Mahmood N."/>
            <person name="Shommy N.S."/>
        </authorList>
    </citation>
    <scope>NUCLEOTIDE SEQUENCE [LARGE SCALE GENOMIC DNA]</scope>
    <source>
        <strain evidence="2">cv. O-4</strain>
    </source>
</reference>
<evidence type="ECO:0000313" key="2">
    <source>
        <dbReference type="Proteomes" id="UP000187203"/>
    </source>
</evidence>
<proteinExistence type="predicted"/>
<name>A0A1R3GF46_9ROSI</name>
<dbReference type="EMBL" id="AWUE01022705">
    <property type="protein sequence ID" value="OMO56681.1"/>
    <property type="molecule type" value="Genomic_DNA"/>
</dbReference>
<keyword evidence="2" id="KW-1185">Reference proteome</keyword>
<protein>
    <submittedName>
        <fullName evidence="1">Uncharacterized protein</fullName>
    </submittedName>
</protein>
<evidence type="ECO:0000313" key="1">
    <source>
        <dbReference type="EMBL" id="OMO56681.1"/>
    </source>
</evidence>
<gene>
    <name evidence="1" type="ORF">COLO4_35579</name>
</gene>
<organism evidence="1 2">
    <name type="scientific">Corchorus olitorius</name>
    <dbReference type="NCBI Taxonomy" id="93759"/>
    <lineage>
        <taxon>Eukaryota</taxon>
        <taxon>Viridiplantae</taxon>
        <taxon>Streptophyta</taxon>
        <taxon>Embryophyta</taxon>
        <taxon>Tracheophyta</taxon>
        <taxon>Spermatophyta</taxon>
        <taxon>Magnoliopsida</taxon>
        <taxon>eudicotyledons</taxon>
        <taxon>Gunneridae</taxon>
        <taxon>Pentapetalae</taxon>
        <taxon>rosids</taxon>
        <taxon>malvids</taxon>
        <taxon>Malvales</taxon>
        <taxon>Malvaceae</taxon>
        <taxon>Grewioideae</taxon>
        <taxon>Apeibeae</taxon>
        <taxon>Corchorus</taxon>
    </lineage>
</organism>
<comment type="caution">
    <text evidence="1">The sequence shown here is derived from an EMBL/GenBank/DDBJ whole genome shotgun (WGS) entry which is preliminary data.</text>
</comment>
<dbReference type="Proteomes" id="UP000187203">
    <property type="component" value="Unassembled WGS sequence"/>
</dbReference>
<accession>A0A1R3GF46</accession>
<dbReference type="AlphaFoldDB" id="A0A1R3GF46"/>
<sequence>MGRWNRANRPNRSMSAWFLGSSRLIGEKPMVNSLIRSVIGPA</sequence>